<accession>A0A221W8M6</accession>
<dbReference type="Proteomes" id="UP000204221">
    <property type="component" value="Chromosome"/>
</dbReference>
<organism evidence="3 4">
    <name type="scientific">Actinoalloteichus hoggarensis</name>
    <dbReference type="NCBI Taxonomy" id="1470176"/>
    <lineage>
        <taxon>Bacteria</taxon>
        <taxon>Bacillati</taxon>
        <taxon>Actinomycetota</taxon>
        <taxon>Actinomycetes</taxon>
        <taxon>Pseudonocardiales</taxon>
        <taxon>Pseudonocardiaceae</taxon>
        <taxon>Actinoalloteichus</taxon>
    </lineage>
</organism>
<evidence type="ECO:0000256" key="1">
    <source>
        <dbReference type="SAM" id="MobiDB-lite"/>
    </source>
</evidence>
<dbReference type="EMBL" id="CP022521">
    <property type="protein sequence ID" value="ASO22063.1"/>
    <property type="molecule type" value="Genomic_DNA"/>
</dbReference>
<dbReference type="InterPro" id="IPR050789">
    <property type="entry name" value="Diverse_Enzym_Activities"/>
</dbReference>
<reference evidence="3 4" key="1">
    <citation type="submission" date="2017-07" db="EMBL/GenBank/DDBJ databases">
        <title>Complete genome sequence of Actinoalloteichus hoggarensis DSM 45943, type strain of Actinoalloteichus hoggarensis.</title>
        <authorList>
            <person name="Ruckert C."/>
            <person name="Nouioui I."/>
            <person name="Willmese J."/>
            <person name="van Wezel G."/>
            <person name="Klenk H.-P."/>
            <person name="Kalinowski J."/>
            <person name="Zotchev S.B."/>
        </authorList>
    </citation>
    <scope>NUCLEOTIDE SEQUENCE [LARGE SCALE GENOMIC DNA]</scope>
    <source>
        <strain evidence="3 4">DSM 45943</strain>
    </source>
</reference>
<feature type="compositionally biased region" description="Low complexity" evidence="1">
    <location>
        <begin position="53"/>
        <end position="73"/>
    </location>
</feature>
<gene>
    <name evidence="3" type="primary">ampH2</name>
    <name evidence="3" type="ORF">AHOG_22245</name>
</gene>
<dbReference type="SUPFAM" id="SSF56601">
    <property type="entry name" value="beta-lactamase/transpeptidase-like"/>
    <property type="match status" value="1"/>
</dbReference>
<dbReference type="KEGG" id="ahg:AHOG_22245"/>
<dbReference type="InterPro" id="IPR012338">
    <property type="entry name" value="Beta-lactam/transpept-like"/>
</dbReference>
<dbReference type="EC" id="3.4.-.-" evidence="3"/>
<keyword evidence="3" id="KW-0121">Carboxypeptidase</keyword>
<sequence>MTAPPRTTPASDNHTPADVDARLRDLLTSLVSRGGLHHVVVAIADDDGTHRWSAAAGSASAGSADPGDSLGADLPPARPDAPFFIASITKRFVVTLVIQAHERGELDLDAPITDYLPAATTDGLHVLGGVDRTPWITVRHLASHTSGLPDHFERRRGDRSLTEHLHAGRDTGWTFDDVIATTRDRQRPHFAPQDLATPRQKARYSDTGFQLLIRILETVTARPFAELLAERITEPLGLADTWLPGRRRARPAVAAPLPLASGREPVELPSLVASSNDLVSTTGDLIVFQRALLRGALFRDPGSVGLLDERRNRLRNIPVLRYGLGTMSWTIGRLMSAGRRPVTLLGHSGATGTWLFHSPELRVHLAGSVDQVRGQAIPFRLMARLLAGWRA</sequence>
<keyword evidence="4" id="KW-1185">Reference proteome</keyword>
<dbReference type="Pfam" id="PF00144">
    <property type="entry name" value="Beta-lactamase"/>
    <property type="match status" value="1"/>
</dbReference>
<feature type="region of interest" description="Disordered" evidence="1">
    <location>
        <begin position="53"/>
        <end position="75"/>
    </location>
</feature>
<name>A0A221W8M6_9PSEU</name>
<dbReference type="PANTHER" id="PTHR43283">
    <property type="entry name" value="BETA-LACTAMASE-RELATED"/>
    <property type="match status" value="1"/>
</dbReference>
<keyword evidence="3" id="KW-0378">Hydrolase</keyword>
<dbReference type="InterPro" id="IPR001466">
    <property type="entry name" value="Beta-lactam-related"/>
</dbReference>
<evidence type="ECO:0000313" key="4">
    <source>
        <dbReference type="Proteomes" id="UP000204221"/>
    </source>
</evidence>
<feature type="domain" description="Beta-lactamase-related" evidence="2">
    <location>
        <begin position="24"/>
        <end position="364"/>
    </location>
</feature>
<proteinExistence type="predicted"/>
<evidence type="ECO:0000313" key="3">
    <source>
        <dbReference type="EMBL" id="ASO22063.1"/>
    </source>
</evidence>
<dbReference type="Gene3D" id="3.40.710.10">
    <property type="entry name" value="DD-peptidase/beta-lactamase superfamily"/>
    <property type="match status" value="1"/>
</dbReference>
<keyword evidence="3" id="KW-0645">Protease</keyword>
<protein>
    <submittedName>
        <fullName evidence="3">D-alanyl-D-alanine-carboxypeptidase/endopeptidase AmpH</fullName>
        <ecNumber evidence="3">3.4.-.-</ecNumber>
    </submittedName>
</protein>
<dbReference type="GO" id="GO:0004180">
    <property type="term" value="F:carboxypeptidase activity"/>
    <property type="evidence" value="ECO:0007669"/>
    <property type="project" value="UniProtKB-KW"/>
</dbReference>
<dbReference type="AlphaFoldDB" id="A0A221W8M6"/>
<evidence type="ECO:0000259" key="2">
    <source>
        <dbReference type="Pfam" id="PF00144"/>
    </source>
</evidence>